<dbReference type="Proteomes" id="UP001245184">
    <property type="component" value="Unassembled WGS sequence"/>
</dbReference>
<organism evidence="4 5">
    <name type="scientific">Paraburkholderia graminis</name>
    <dbReference type="NCBI Taxonomy" id="60548"/>
    <lineage>
        <taxon>Bacteria</taxon>
        <taxon>Pseudomonadati</taxon>
        <taxon>Pseudomonadota</taxon>
        <taxon>Betaproteobacteria</taxon>
        <taxon>Burkholderiales</taxon>
        <taxon>Burkholderiaceae</taxon>
        <taxon>Paraburkholderia</taxon>
    </lineage>
</organism>
<feature type="domain" description="Flagellar motor switch protein FliN-like C-terminal" evidence="3">
    <location>
        <begin position="281"/>
        <end position="347"/>
    </location>
</feature>
<reference evidence="4 5" key="1">
    <citation type="submission" date="2023-08" db="EMBL/GenBank/DDBJ databases">
        <title>Genome sequencing of plant associated microbes to promote plant fitness in Sorghum bicolor and Oryza sativa.</title>
        <authorList>
            <person name="Coleman-Derr D."/>
        </authorList>
    </citation>
    <scope>NUCLEOTIDE SEQUENCE [LARGE SCALE GENOMIC DNA]</scope>
    <source>
        <strain evidence="4 5">SLBN-33</strain>
    </source>
</reference>
<feature type="transmembrane region" description="Helical" evidence="2">
    <location>
        <begin position="151"/>
        <end position="174"/>
    </location>
</feature>
<keyword evidence="2" id="KW-1133">Transmembrane helix</keyword>
<evidence type="ECO:0000313" key="5">
    <source>
        <dbReference type="Proteomes" id="UP001245184"/>
    </source>
</evidence>
<keyword evidence="2" id="KW-0472">Membrane</keyword>
<dbReference type="RefSeq" id="WP_310029437.1">
    <property type="nucleotide sequence ID" value="NZ_JAVIZN010000001.1"/>
</dbReference>
<dbReference type="EMBL" id="JAVIZN010000001">
    <property type="protein sequence ID" value="MDR6201303.1"/>
    <property type="molecule type" value="Genomic_DNA"/>
</dbReference>
<dbReference type="InterPro" id="IPR001543">
    <property type="entry name" value="FliN-like_C"/>
</dbReference>
<dbReference type="Pfam" id="PF01052">
    <property type="entry name" value="FliMN_C"/>
    <property type="match status" value="1"/>
</dbReference>
<gene>
    <name evidence="4" type="ORF">QF025_000023</name>
</gene>
<comment type="similarity">
    <text evidence="1">Belongs to the FliN/MopA/SpaO family.</text>
</comment>
<dbReference type="AlphaFoldDB" id="A0ABD5C8V0"/>
<accession>A0ABD5C8V0</accession>
<name>A0ABD5C8V0_9BURK</name>
<dbReference type="Gene3D" id="2.30.330.10">
    <property type="entry name" value="SpoA-like"/>
    <property type="match status" value="1"/>
</dbReference>
<dbReference type="InterPro" id="IPR036429">
    <property type="entry name" value="SpoA-like_sf"/>
</dbReference>
<evidence type="ECO:0000256" key="1">
    <source>
        <dbReference type="ARBA" id="ARBA00009226"/>
    </source>
</evidence>
<comment type="caution">
    <text evidence="4">The sequence shown here is derived from an EMBL/GenBank/DDBJ whole genome shotgun (WGS) entry which is preliminary data.</text>
</comment>
<dbReference type="NCBIfam" id="TIGR02551">
    <property type="entry name" value="SpaO_YscQ"/>
    <property type="match status" value="1"/>
</dbReference>
<evidence type="ECO:0000259" key="3">
    <source>
        <dbReference type="Pfam" id="PF01052"/>
    </source>
</evidence>
<sequence>MKKHEWTDEDLALAKEMGAGRRIDDDAQAFSFGYRELGGEGLVLSLSMDGRDAEAWVAETAFCEWVAPLLAAPGYNAFPQDLTGALAAWALAPLVEFAEQCGAAAIVVKAIARGTCSFAFGSAITLSRDGRHLAIRPLGWDTDTLRKFGAVMLPAAVAAPIAVPVALVAGWAYLRQEQIDALAPGDAIVLDASADVTRGEAWMFQQRPLAKIVAYDSAWRVESVMNRVEAEMMDFDGGPALPDELQELQDLREMQAFQETRVLDEAQASRVPRGHPAVGRFDDVRFAITAEIASMTVPLETLRNLAPGQMLDTGITGEGRVSLKVNGVEIGTGRLIRVGERLLVRVE</sequence>
<protein>
    <submittedName>
        <fullName evidence="4">Type III secretion protein Q</fullName>
    </submittedName>
</protein>
<evidence type="ECO:0000256" key="2">
    <source>
        <dbReference type="SAM" id="Phobius"/>
    </source>
</evidence>
<dbReference type="PANTHER" id="PTHR30034:SF6">
    <property type="entry name" value="YOP PROTEINS TRANSLOCATION PROTEIN Q"/>
    <property type="match status" value="1"/>
</dbReference>
<keyword evidence="2" id="KW-0812">Transmembrane</keyword>
<dbReference type="SUPFAM" id="SSF101801">
    <property type="entry name" value="Surface presentation of antigens (SPOA)"/>
    <property type="match status" value="1"/>
</dbReference>
<dbReference type="InterPro" id="IPR013385">
    <property type="entry name" value="T3SS_SpaO/YscQ/SpaO"/>
</dbReference>
<evidence type="ECO:0000313" key="4">
    <source>
        <dbReference type="EMBL" id="MDR6201303.1"/>
    </source>
</evidence>
<proteinExistence type="inferred from homology"/>
<dbReference type="PANTHER" id="PTHR30034">
    <property type="entry name" value="FLAGELLAR MOTOR SWITCH PROTEIN FLIM"/>
    <property type="match status" value="1"/>
</dbReference>